<dbReference type="InterPro" id="IPR027417">
    <property type="entry name" value="P-loop_NTPase"/>
</dbReference>
<dbReference type="InterPro" id="IPR051055">
    <property type="entry name" value="PIF1_helicase"/>
</dbReference>
<dbReference type="PANTHER" id="PTHR47642">
    <property type="entry name" value="ATP-DEPENDENT DNA HELICASE"/>
    <property type="match status" value="1"/>
</dbReference>
<evidence type="ECO:0000259" key="1">
    <source>
        <dbReference type="Pfam" id="PF21530"/>
    </source>
</evidence>
<organism evidence="2 3">
    <name type="scientific">Mytilus edulis</name>
    <name type="common">Blue mussel</name>
    <dbReference type="NCBI Taxonomy" id="6550"/>
    <lineage>
        <taxon>Eukaryota</taxon>
        <taxon>Metazoa</taxon>
        <taxon>Spiralia</taxon>
        <taxon>Lophotrochozoa</taxon>
        <taxon>Mollusca</taxon>
        <taxon>Bivalvia</taxon>
        <taxon>Autobranchia</taxon>
        <taxon>Pteriomorphia</taxon>
        <taxon>Mytilida</taxon>
        <taxon>Mytiloidea</taxon>
        <taxon>Mytilidae</taxon>
        <taxon>Mytilinae</taxon>
        <taxon>Mytilus</taxon>
    </lineage>
</organism>
<proteinExistence type="predicted"/>
<dbReference type="EMBL" id="CAJPWZ010002749">
    <property type="protein sequence ID" value="CAG2244843.1"/>
    <property type="molecule type" value="Genomic_DNA"/>
</dbReference>
<dbReference type="SUPFAM" id="SSF52540">
    <property type="entry name" value="P-loop containing nucleoside triphosphate hydrolases"/>
    <property type="match status" value="1"/>
</dbReference>
<dbReference type="OrthoDB" id="6070080at2759"/>
<reference evidence="2" key="1">
    <citation type="submission" date="2021-03" db="EMBL/GenBank/DDBJ databases">
        <authorList>
            <person name="Bekaert M."/>
        </authorList>
    </citation>
    <scope>NUCLEOTIDE SEQUENCE</scope>
</reference>
<protein>
    <recommendedName>
        <fullName evidence="1">DNA helicase Pif1-like 2B domain-containing protein</fullName>
    </recommendedName>
</protein>
<dbReference type="Proteomes" id="UP000683360">
    <property type="component" value="Unassembled WGS sequence"/>
</dbReference>
<name>A0A8S3UF29_MYTED</name>
<accession>A0A8S3UF29</accession>
<dbReference type="Pfam" id="PF21530">
    <property type="entry name" value="Pif1_2B_dom"/>
    <property type="match status" value="1"/>
</dbReference>
<keyword evidence="3" id="KW-1185">Reference proteome</keyword>
<dbReference type="AlphaFoldDB" id="A0A8S3UF29"/>
<dbReference type="InterPro" id="IPR049163">
    <property type="entry name" value="Pif1-like_2B_dom"/>
</dbReference>
<evidence type="ECO:0000313" key="2">
    <source>
        <dbReference type="EMBL" id="CAG2244843.1"/>
    </source>
</evidence>
<evidence type="ECO:0000313" key="3">
    <source>
        <dbReference type="Proteomes" id="UP000683360"/>
    </source>
</evidence>
<feature type="domain" description="DNA helicase Pif1-like 2B" evidence="1">
    <location>
        <begin position="101"/>
        <end position="125"/>
    </location>
</feature>
<comment type="caution">
    <text evidence="2">The sequence shown here is derived from an EMBL/GenBank/DDBJ whole genome shotgun (WGS) entry which is preliminary data.</text>
</comment>
<dbReference type="CDD" id="cd18809">
    <property type="entry name" value="SF1_C_RecD"/>
    <property type="match status" value="1"/>
</dbReference>
<gene>
    <name evidence="2" type="ORF">MEDL_56889</name>
</gene>
<sequence length="256" mass="28755">MLNRIRVGRYTSEDIDMLKSRLTHPSKISDPTVLHIYPTKKEVAEHNRNMQLSLSSIIYSFKATHIFSSNDIGKNTTVTESFIPDDDRDAGGLPLQIDISKGTKVMLIRNLNVEYGLVNGAIGVIDSIPQPDNDNTTIYVSFPNLNIPNAFSSSRNVVAIPKYNQEYLYNGRFVIRTNYPLIPCWATTIHKVQGLSLKSAAISIGASIFQKGQSYVALSRVESLENVYLLSFCENKLKCDPDVINEYLSMYINNRP</sequence>
<dbReference type="PANTHER" id="PTHR47642:SF8">
    <property type="entry name" value="ATP-DEPENDENT DNA HELICASE"/>
    <property type="match status" value="1"/>
</dbReference>